<proteinExistence type="predicted"/>
<sequence>LIAFNPKLQADRYSWAEKDLLSQQLEMISKMKAHETNYDILNSLNLVRILRSMPPLEFIMEPMYIRTPVASNPQDSAILLALYTHHDYYSRQLNRRYHVFFSRAFEFLSWSLLAVTGNLPETFFEKEKFKGLFRNLFFRAPFYSIFSMNHTK</sequence>
<organism evidence="1 2">
    <name type="scientific">Escherichia coli</name>
    <dbReference type="NCBI Taxonomy" id="562"/>
    <lineage>
        <taxon>Bacteria</taxon>
        <taxon>Pseudomonadati</taxon>
        <taxon>Pseudomonadota</taxon>
        <taxon>Gammaproteobacteria</taxon>
        <taxon>Enterobacterales</taxon>
        <taxon>Enterobacteriaceae</taxon>
        <taxon>Escherichia</taxon>
    </lineage>
</organism>
<gene>
    <name evidence="1" type="ORF">G3W53_31660</name>
</gene>
<dbReference type="Proteomes" id="UP000471360">
    <property type="component" value="Unassembled WGS sequence"/>
</dbReference>
<comment type="caution">
    <text evidence="1">The sequence shown here is derived from an EMBL/GenBank/DDBJ whole genome shotgun (WGS) entry which is preliminary data.</text>
</comment>
<evidence type="ECO:0000313" key="1">
    <source>
        <dbReference type="EMBL" id="NEN74468.1"/>
    </source>
</evidence>
<reference evidence="1 2" key="1">
    <citation type="submission" date="2020-02" db="EMBL/GenBank/DDBJ databases">
        <authorList>
            <person name="Subbiah M."/>
            <person name="Call D."/>
        </authorList>
    </citation>
    <scope>NUCLEOTIDE SEQUENCE [LARGE SCALE GENOMIC DNA]</scope>
    <source>
        <strain evidence="1 2">8375wB1</strain>
    </source>
</reference>
<evidence type="ECO:0000313" key="2">
    <source>
        <dbReference type="Proteomes" id="UP000471360"/>
    </source>
</evidence>
<accession>A0A8T6QJ96</accession>
<dbReference type="EMBL" id="JAAGYP010000834">
    <property type="protein sequence ID" value="NEN74468.1"/>
    <property type="molecule type" value="Genomic_DNA"/>
</dbReference>
<feature type="non-terminal residue" evidence="1">
    <location>
        <position position="152"/>
    </location>
</feature>
<name>A0A8T6QJ96_ECOLX</name>
<feature type="non-terminal residue" evidence="1">
    <location>
        <position position="1"/>
    </location>
</feature>
<dbReference type="AlphaFoldDB" id="A0A8T6QJ96"/>
<protein>
    <submittedName>
        <fullName evidence="1">Uncharacterized protein</fullName>
    </submittedName>
</protein>